<proteinExistence type="predicted"/>
<feature type="region of interest" description="Disordered" evidence="1">
    <location>
        <begin position="1"/>
        <end position="78"/>
    </location>
</feature>
<organism evidence="2 3">
    <name type="scientific">Recurvomyces mirabilis</name>
    <dbReference type="NCBI Taxonomy" id="574656"/>
    <lineage>
        <taxon>Eukaryota</taxon>
        <taxon>Fungi</taxon>
        <taxon>Dikarya</taxon>
        <taxon>Ascomycota</taxon>
        <taxon>Pezizomycotina</taxon>
        <taxon>Dothideomycetes</taxon>
        <taxon>Dothideomycetidae</taxon>
        <taxon>Mycosphaerellales</taxon>
        <taxon>Teratosphaeriaceae</taxon>
        <taxon>Recurvomyces</taxon>
    </lineage>
</organism>
<accession>A0AAE0WI67</accession>
<evidence type="ECO:0000313" key="2">
    <source>
        <dbReference type="EMBL" id="KAK3669518.1"/>
    </source>
</evidence>
<keyword evidence="3" id="KW-1185">Reference proteome</keyword>
<sequence>MDLDSSASRKRKIEEVGGPATKSPHKEQGYNSSFSDGNSRLTAASGSRVLQDKVTSSNRNSPKTPSVRNEMLDNRTPTSELTLDQLERDWASENTSGMVKFVSELAEKYHTLMGREREGAFAQHLIELESTKSLAPVDKVTRGLEPLYRHVRAYTSKVEELYHKNRSLLLDDSDPFPEMALNMDRVSGVFEDCKADLANLNLAI</sequence>
<name>A0AAE0WI67_9PEZI</name>
<evidence type="ECO:0000313" key="3">
    <source>
        <dbReference type="Proteomes" id="UP001274830"/>
    </source>
</evidence>
<protein>
    <submittedName>
        <fullName evidence="2">Uncharacterized protein</fullName>
    </submittedName>
</protein>
<evidence type="ECO:0000256" key="1">
    <source>
        <dbReference type="SAM" id="MobiDB-lite"/>
    </source>
</evidence>
<dbReference type="Proteomes" id="UP001274830">
    <property type="component" value="Unassembled WGS sequence"/>
</dbReference>
<gene>
    <name evidence="2" type="ORF">LTR78_010619</name>
</gene>
<feature type="compositionally biased region" description="Polar residues" evidence="1">
    <location>
        <begin position="29"/>
        <end position="45"/>
    </location>
</feature>
<reference evidence="2" key="1">
    <citation type="submission" date="2023-07" db="EMBL/GenBank/DDBJ databases">
        <title>Black Yeasts Isolated from many extreme environments.</title>
        <authorList>
            <person name="Coleine C."/>
            <person name="Stajich J.E."/>
            <person name="Selbmann L."/>
        </authorList>
    </citation>
    <scope>NUCLEOTIDE SEQUENCE</scope>
    <source>
        <strain evidence="2">CCFEE 5485</strain>
    </source>
</reference>
<feature type="compositionally biased region" description="Polar residues" evidence="1">
    <location>
        <begin position="53"/>
        <end position="67"/>
    </location>
</feature>
<dbReference type="EMBL" id="JAUTXT010000081">
    <property type="protein sequence ID" value="KAK3669518.1"/>
    <property type="molecule type" value="Genomic_DNA"/>
</dbReference>
<comment type="caution">
    <text evidence="2">The sequence shown here is derived from an EMBL/GenBank/DDBJ whole genome shotgun (WGS) entry which is preliminary data.</text>
</comment>
<dbReference type="AlphaFoldDB" id="A0AAE0WI67"/>